<comment type="caution">
    <text evidence="5">The sequence shown here is derived from an EMBL/GenBank/DDBJ whole genome shotgun (WGS) entry which is preliminary data.</text>
</comment>
<dbReference type="GO" id="GO:0003700">
    <property type="term" value="F:DNA-binding transcription factor activity"/>
    <property type="evidence" value="ECO:0007669"/>
    <property type="project" value="InterPro"/>
</dbReference>
<dbReference type="AlphaFoldDB" id="A0A9D1H7R4"/>
<evidence type="ECO:0000313" key="5">
    <source>
        <dbReference type="EMBL" id="HIT94334.1"/>
    </source>
</evidence>
<evidence type="ECO:0000256" key="1">
    <source>
        <dbReference type="ARBA" id="ARBA00023015"/>
    </source>
</evidence>
<accession>A0A9D1H7R4</accession>
<gene>
    <name evidence="5" type="ORF">IAC43_04055</name>
</gene>
<dbReference type="Gene3D" id="1.10.10.10">
    <property type="entry name" value="Winged helix-like DNA-binding domain superfamily/Winged helix DNA-binding domain"/>
    <property type="match status" value="1"/>
</dbReference>
<organism evidence="5 6">
    <name type="scientific">Candidatus Faecivivens stercoripullorum</name>
    <dbReference type="NCBI Taxonomy" id="2840805"/>
    <lineage>
        <taxon>Bacteria</taxon>
        <taxon>Bacillati</taxon>
        <taxon>Bacillota</taxon>
        <taxon>Clostridia</taxon>
        <taxon>Eubacteriales</taxon>
        <taxon>Oscillospiraceae</taxon>
        <taxon>Oscillospiraceae incertae sedis</taxon>
        <taxon>Candidatus Faecivivens</taxon>
    </lineage>
</organism>
<dbReference type="EMBL" id="DVLW01000108">
    <property type="protein sequence ID" value="HIT94334.1"/>
    <property type="molecule type" value="Genomic_DNA"/>
</dbReference>
<dbReference type="SMART" id="SM00347">
    <property type="entry name" value="HTH_MARR"/>
    <property type="match status" value="1"/>
</dbReference>
<reference evidence="5" key="2">
    <citation type="journal article" date="2021" name="PeerJ">
        <title>Extensive microbial diversity within the chicken gut microbiome revealed by metagenomics and culture.</title>
        <authorList>
            <person name="Gilroy R."/>
            <person name="Ravi A."/>
            <person name="Getino M."/>
            <person name="Pursley I."/>
            <person name="Horton D.L."/>
            <person name="Alikhan N.F."/>
            <person name="Baker D."/>
            <person name="Gharbi K."/>
            <person name="Hall N."/>
            <person name="Watson M."/>
            <person name="Adriaenssens E.M."/>
            <person name="Foster-Nyarko E."/>
            <person name="Jarju S."/>
            <person name="Secka A."/>
            <person name="Antonio M."/>
            <person name="Oren A."/>
            <person name="Chaudhuri R.R."/>
            <person name="La Ragione R."/>
            <person name="Hildebrand F."/>
            <person name="Pallen M.J."/>
        </authorList>
    </citation>
    <scope>NUCLEOTIDE SEQUENCE</scope>
    <source>
        <strain evidence="5">ChiBcec7-5410</strain>
    </source>
</reference>
<dbReference type="PRINTS" id="PR00598">
    <property type="entry name" value="HTHMARR"/>
</dbReference>
<feature type="domain" description="HTH marR-type" evidence="4">
    <location>
        <begin position="1"/>
        <end position="133"/>
    </location>
</feature>
<proteinExistence type="predicted"/>
<dbReference type="Pfam" id="PF01047">
    <property type="entry name" value="MarR"/>
    <property type="match status" value="1"/>
</dbReference>
<name>A0A9D1H7R4_9FIRM</name>
<evidence type="ECO:0000256" key="3">
    <source>
        <dbReference type="ARBA" id="ARBA00023163"/>
    </source>
</evidence>
<evidence type="ECO:0000313" key="6">
    <source>
        <dbReference type="Proteomes" id="UP000824160"/>
    </source>
</evidence>
<evidence type="ECO:0000256" key="2">
    <source>
        <dbReference type="ARBA" id="ARBA00023125"/>
    </source>
</evidence>
<dbReference type="InterPro" id="IPR000835">
    <property type="entry name" value="HTH_MarR-typ"/>
</dbReference>
<dbReference type="PROSITE" id="PS50995">
    <property type="entry name" value="HTH_MARR_2"/>
    <property type="match status" value="1"/>
</dbReference>
<reference evidence="5" key="1">
    <citation type="submission" date="2020-10" db="EMBL/GenBank/DDBJ databases">
        <authorList>
            <person name="Gilroy R."/>
        </authorList>
    </citation>
    <scope>NUCLEOTIDE SEQUENCE</scope>
    <source>
        <strain evidence="5">ChiBcec7-5410</strain>
    </source>
</reference>
<dbReference type="Proteomes" id="UP000824160">
    <property type="component" value="Unassembled WGS sequence"/>
</dbReference>
<keyword evidence="3" id="KW-0804">Transcription</keyword>
<dbReference type="PANTHER" id="PTHR42756:SF1">
    <property type="entry name" value="TRANSCRIPTIONAL REPRESSOR OF EMRAB OPERON"/>
    <property type="match status" value="1"/>
</dbReference>
<dbReference type="GO" id="GO:0003677">
    <property type="term" value="F:DNA binding"/>
    <property type="evidence" value="ECO:0007669"/>
    <property type="project" value="UniProtKB-KW"/>
</dbReference>
<evidence type="ECO:0000259" key="4">
    <source>
        <dbReference type="PROSITE" id="PS50995"/>
    </source>
</evidence>
<dbReference type="SUPFAM" id="SSF46785">
    <property type="entry name" value="Winged helix' DNA-binding domain"/>
    <property type="match status" value="1"/>
</dbReference>
<keyword evidence="1" id="KW-0805">Transcription regulation</keyword>
<dbReference type="InterPro" id="IPR036390">
    <property type="entry name" value="WH_DNA-bd_sf"/>
</dbReference>
<dbReference type="InterPro" id="IPR036388">
    <property type="entry name" value="WH-like_DNA-bd_sf"/>
</dbReference>
<protein>
    <submittedName>
        <fullName evidence="5">MarR family transcriptional regulator</fullName>
    </submittedName>
</protein>
<dbReference type="PANTHER" id="PTHR42756">
    <property type="entry name" value="TRANSCRIPTIONAL REGULATOR, MARR"/>
    <property type="match status" value="1"/>
</dbReference>
<sequence>MDPSRRKITKIARNAAHFVQSRAKDQGLGSSEYEVLHCIRKSPGIRPDEIGRKLYLEKSAVAHLTASLEKKGFICREVDPDDKRRRMIFPTAKADALKNSRAALEAYYYGWLYQGLEPEKLSVFLEVLDTLYIRSKQARREDNLPLVRQLNEEMAGTERNEEDERG</sequence>
<keyword evidence="2" id="KW-0238">DNA-binding</keyword>